<accession>A0ABM7T823</accession>
<dbReference type="Pfam" id="PF06353">
    <property type="entry name" value="DUF1062"/>
    <property type="match status" value="2"/>
</dbReference>
<protein>
    <recommendedName>
        <fullName evidence="4">DUF1062 domain-containing protein</fullName>
    </recommendedName>
</protein>
<proteinExistence type="predicted"/>
<evidence type="ECO:0000313" key="2">
    <source>
        <dbReference type="EMBL" id="BCZ48120.1"/>
    </source>
</evidence>
<evidence type="ECO:0008006" key="4">
    <source>
        <dbReference type="Google" id="ProtNLM"/>
    </source>
</evidence>
<dbReference type="InterPro" id="IPR009412">
    <property type="entry name" value="DUF1062"/>
</dbReference>
<evidence type="ECO:0000313" key="3">
    <source>
        <dbReference type="Proteomes" id="UP000824633"/>
    </source>
</evidence>
<sequence>MSYLKKYQWELDPINLPIIRRNCPKCNEKASYINTERFRVNANKSNIDVWLIYQCEKCKSTWNMTIYERIKPYDINKDEYERFLSNDKELAREYAFNLSIYNKNKAEVILEDVNYKLIQKKLEVYYIKETPTPNVVGVSDSRKKQVFGSLLNENELVIEIACKYPIEIRVDKLLSDKLGISRSQIKSMHKKGLILIKDDKNSLNAKVRDKMEIHVLKVVENIEVLEAIV</sequence>
<keyword evidence="3" id="KW-1185">Reference proteome</keyword>
<reference evidence="3" key="1">
    <citation type="submission" date="2021-07" db="EMBL/GenBank/DDBJ databases">
        <title>Complete genome sequencing of a Clostridium isolate.</title>
        <authorList>
            <person name="Ueki A."/>
            <person name="Tonouchi A."/>
        </authorList>
    </citation>
    <scope>NUCLEOTIDE SEQUENCE [LARGE SCALE GENOMIC DNA]</scope>
    <source>
        <strain evidence="3">C5S11</strain>
    </source>
</reference>
<dbReference type="Gene3D" id="3.10.290.10">
    <property type="entry name" value="RNA-binding S4 domain"/>
    <property type="match status" value="1"/>
</dbReference>
<dbReference type="RefSeq" id="WP_224034409.1">
    <property type="nucleotide sequence ID" value="NZ_AP024849.1"/>
</dbReference>
<organism evidence="2 3">
    <name type="scientific">Clostridium gelidum</name>
    <dbReference type="NCBI Taxonomy" id="704125"/>
    <lineage>
        <taxon>Bacteria</taxon>
        <taxon>Bacillati</taxon>
        <taxon>Bacillota</taxon>
        <taxon>Clostridia</taxon>
        <taxon>Eubacteriales</taxon>
        <taxon>Clostridiaceae</taxon>
        <taxon>Clostridium</taxon>
    </lineage>
</organism>
<dbReference type="EMBL" id="AP024849">
    <property type="protein sequence ID" value="BCZ48120.1"/>
    <property type="molecule type" value="Genomic_DNA"/>
</dbReference>
<dbReference type="PROSITE" id="PS50889">
    <property type="entry name" value="S4"/>
    <property type="match status" value="1"/>
</dbReference>
<name>A0ABM7T823_9CLOT</name>
<evidence type="ECO:0000256" key="1">
    <source>
        <dbReference type="PROSITE-ProRule" id="PRU00182"/>
    </source>
</evidence>
<dbReference type="Proteomes" id="UP000824633">
    <property type="component" value="Chromosome"/>
</dbReference>
<dbReference type="InterPro" id="IPR036986">
    <property type="entry name" value="S4_RNA-bd_sf"/>
</dbReference>
<gene>
    <name evidence="2" type="ORF">psyc5s11_41870</name>
</gene>
<keyword evidence="1" id="KW-0694">RNA-binding</keyword>